<comment type="caution">
    <text evidence="3">The sequence shown here is derived from an EMBL/GenBank/DDBJ whole genome shotgun (WGS) entry which is preliminary data.</text>
</comment>
<dbReference type="InterPro" id="IPR035974">
    <property type="entry name" value="Rap/Ran-GAP_sf"/>
</dbReference>
<dbReference type="EMBL" id="MCGE01000004">
    <property type="protein sequence ID" value="ORZ22549.1"/>
    <property type="molecule type" value="Genomic_DNA"/>
</dbReference>
<accession>A0A1X2IUQ6</accession>
<dbReference type="PANTHER" id="PTHR15711:SF22">
    <property type="entry name" value="RAP-GAP DOMAIN-CONTAINING PROTEIN"/>
    <property type="match status" value="1"/>
</dbReference>
<proteinExistence type="predicted"/>
<evidence type="ECO:0000259" key="2">
    <source>
        <dbReference type="Pfam" id="PF02145"/>
    </source>
</evidence>
<dbReference type="PANTHER" id="PTHR15711">
    <property type="entry name" value="RAP GTPASE-ACTIVATING PROTEIN"/>
    <property type="match status" value="1"/>
</dbReference>
<evidence type="ECO:0000313" key="4">
    <source>
        <dbReference type="Proteomes" id="UP000193560"/>
    </source>
</evidence>
<reference evidence="3 4" key="1">
    <citation type="submission" date="2016-07" db="EMBL/GenBank/DDBJ databases">
        <title>Pervasive Adenine N6-methylation of Active Genes in Fungi.</title>
        <authorList>
            <consortium name="DOE Joint Genome Institute"/>
            <person name="Mondo S.J."/>
            <person name="Dannebaum R.O."/>
            <person name="Kuo R.C."/>
            <person name="Labutti K."/>
            <person name="Haridas S."/>
            <person name="Kuo A."/>
            <person name="Salamov A."/>
            <person name="Ahrendt S.R."/>
            <person name="Lipzen A."/>
            <person name="Sullivan W."/>
            <person name="Andreopoulos W.B."/>
            <person name="Clum A."/>
            <person name="Lindquist E."/>
            <person name="Daum C."/>
            <person name="Ramamoorthy G.K."/>
            <person name="Gryganskyi A."/>
            <person name="Culley D."/>
            <person name="Magnuson J.K."/>
            <person name="James T.Y."/>
            <person name="O'Malley M.A."/>
            <person name="Stajich J.E."/>
            <person name="Spatafora J.W."/>
            <person name="Visel A."/>
            <person name="Grigoriev I.V."/>
        </authorList>
    </citation>
    <scope>NUCLEOTIDE SEQUENCE [LARGE SCALE GENOMIC DNA]</scope>
    <source>
        <strain evidence="3 4">NRRL 1336</strain>
    </source>
</reference>
<dbReference type="STRING" id="90262.A0A1X2IUQ6"/>
<sequence>MTTTDYQNQPSNNLNELNEHLTTKHKWGIYLFDETSGTGQRLRILHDAEIVDNYPILRNSPAVLLMAMMMMSEPISITTTYDSTLQIYRPDRRNTIDDYFSLSAPPTSHQQYIVGHVFMEEIPSLNPAAIRSQFLYVVIAVSKKEMKDLTAWRIVISTIENVPSIGSSLPEEGSVLYDDSESYPALLAKLINAECPALKSSKCAHLLARAPERILTNIVEHGYTFAQDPLVRTAGSRHNK</sequence>
<dbReference type="GO" id="GO:0051056">
    <property type="term" value="P:regulation of small GTPase mediated signal transduction"/>
    <property type="evidence" value="ECO:0007669"/>
    <property type="project" value="InterPro"/>
</dbReference>
<dbReference type="Gene3D" id="3.40.50.11210">
    <property type="entry name" value="Rap/Ran-GAP"/>
    <property type="match status" value="1"/>
</dbReference>
<organism evidence="3 4">
    <name type="scientific">Absidia repens</name>
    <dbReference type="NCBI Taxonomy" id="90262"/>
    <lineage>
        <taxon>Eukaryota</taxon>
        <taxon>Fungi</taxon>
        <taxon>Fungi incertae sedis</taxon>
        <taxon>Mucoromycota</taxon>
        <taxon>Mucoromycotina</taxon>
        <taxon>Mucoromycetes</taxon>
        <taxon>Mucorales</taxon>
        <taxon>Cunninghamellaceae</taxon>
        <taxon>Absidia</taxon>
    </lineage>
</organism>
<gene>
    <name evidence="3" type="ORF">BCR42DRAFT_473448</name>
</gene>
<dbReference type="AlphaFoldDB" id="A0A1X2IUQ6"/>
<dbReference type="InterPro" id="IPR050989">
    <property type="entry name" value="Rap1_Ran_GAP"/>
</dbReference>
<dbReference type="InterPro" id="IPR000331">
    <property type="entry name" value="Rap/Ran_GAP_dom"/>
</dbReference>
<keyword evidence="1" id="KW-0343">GTPase activation</keyword>
<dbReference type="SUPFAM" id="SSF111347">
    <property type="entry name" value="Rap/Ran-GAP"/>
    <property type="match status" value="1"/>
</dbReference>
<dbReference type="GO" id="GO:0005096">
    <property type="term" value="F:GTPase activator activity"/>
    <property type="evidence" value="ECO:0007669"/>
    <property type="project" value="UniProtKB-KW"/>
</dbReference>
<dbReference type="Pfam" id="PF02145">
    <property type="entry name" value="Rap_GAP"/>
    <property type="match status" value="1"/>
</dbReference>
<evidence type="ECO:0000256" key="1">
    <source>
        <dbReference type="ARBA" id="ARBA00022468"/>
    </source>
</evidence>
<evidence type="ECO:0000313" key="3">
    <source>
        <dbReference type="EMBL" id="ORZ22549.1"/>
    </source>
</evidence>
<dbReference type="Proteomes" id="UP000193560">
    <property type="component" value="Unassembled WGS sequence"/>
</dbReference>
<protein>
    <recommendedName>
        <fullName evidence="2">Rap-GAP domain-containing protein</fullName>
    </recommendedName>
</protein>
<feature type="domain" description="Rap-GAP" evidence="2">
    <location>
        <begin position="117"/>
        <end position="209"/>
    </location>
</feature>
<dbReference type="GO" id="GO:0005737">
    <property type="term" value="C:cytoplasm"/>
    <property type="evidence" value="ECO:0007669"/>
    <property type="project" value="TreeGrafter"/>
</dbReference>
<keyword evidence="4" id="KW-1185">Reference proteome</keyword>
<name>A0A1X2IUQ6_9FUNG</name>